<dbReference type="PANTHER" id="PTHR33204">
    <property type="entry name" value="TRANSCRIPTIONAL REGULATOR, MARR FAMILY"/>
    <property type="match status" value="1"/>
</dbReference>
<dbReference type="Gene3D" id="1.10.10.10">
    <property type="entry name" value="Winged helix-like DNA-binding domain superfamily/Winged helix DNA-binding domain"/>
    <property type="match status" value="1"/>
</dbReference>
<keyword evidence="6" id="KW-1185">Reference proteome</keyword>
<dbReference type="Proteomes" id="UP000649829">
    <property type="component" value="Unassembled WGS sequence"/>
</dbReference>
<dbReference type="AlphaFoldDB" id="A0A917SUM5"/>
<gene>
    <name evidence="5" type="ORF">GCM10011534_20340</name>
</gene>
<reference evidence="5" key="1">
    <citation type="journal article" date="2014" name="Int. J. Syst. Evol. Microbiol.">
        <title>Complete genome sequence of Corynebacterium casei LMG S-19264T (=DSM 44701T), isolated from a smear-ripened cheese.</title>
        <authorList>
            <consortium name="US DOE Joint Genome Institute (JGI-PGF)"/>
            <person name="Walter F."/>
            <person name="Albersmeier A."/>
            <person name="Kalinowski J."/>
            <person name="Ruckert C."/>
        </authorList>
    </citation>
    <scope>NUCLEOTIDE SEQUENCE</scope>
    <source>
        <strain evidence="5">CGMCC 1.6293</strain>
    </source>
</reference>
<evidence type="ECO:0000256" key="3">
    <source>
        <dbReference type="ARBA" id="ARBA00023163"/>
    </source>
</evidence>
<evidence type="ECO:0000313" key="6">
    <source>
        <dbReference type="Proteomes" id="UP000649829"/>
    </source>
</evidence>
<protein>
    <submittedName>
        <fullName evidence="5">Transcriptional regulator</fullName>
    </submittedName>
</protein>
<dbReference type="InterPro" id="IPR036390">
    <property type="entry name" value="WH_DNA-bd_sf"/>
</dbReference>
<evidence type="ECO:0000256" key="2">
    <source>
        <dbReference type="ARBA" id="ARBA00023125"/>
    </source>
</evidence>
<name>A0A917SUM5_9RHOB</name>
<dbReference type="InterPro" id="IPR036388">
    <property type="entry name" value="WH-like_DNA-bd_sf"/>
</dbReference>
<evidence type="ECO:0000256" key="1">
    <source>
        <dbReference type="ARBA" id="ARBA00023015"/>
    </source>
</evidence>
<evidence type="ECO:0000259" key="4">
    <source>
        <dbReference type="PROSITE" id="PS51118"/>
    </source>
</evidence>
<dbReference type="InterPro" id="IPR002577">
    <property type="entry name" value="HTH_HxlR"/>
</dbReference>
<dbReference type="RefSeq" id="WP_028288052.1">
    <property type="nucleotide sequence ID" value="NZ_BMLF01000001.1"/>
</dbReference>
<evidence type="ECO:0000313" key="5">
    <source>
        <dbReference type="EMBL" id="GGL98261.1"/>
    </source>
</evidence>
<keyword evidence="2" id="KW-0238">DNA-binding</keyword>
<dbReference type="SUPFAM" id="SSF46785">
    <property type="entry name" value="Winged helix' DNA-binding domain"/>
    <property type="match status" value="1"/>
</dbReference>
<keyword evidence="3" id="KW-0804">Transcription</keyword>
<keyword evidence="1" id="KW-0805">Transcription regulation</keyword>
<dbReference type="PROSITE" id="PS51118">
    <property type="entry name" value="HTH_HXLR"/>
    <property type="match status" value="1"/>
</dbReference>
<dbReference type="EMBL" id="BMLF01000001">
    <property type="protein sequence ID" value="GGL98261.1"/>
    <property type="molecule type" value="Genomic_DNA"/>
</dbReference>
<dbReference type="PANTHER" id="PTHR33204:SF36">
    <property type="entry name" value="TRANSCRIPTIONAL REGULATORY PROTEIN"/>
    <property type="match status" value="1"/>
</dbReference>
<proteinExistence type="predicted"/>
<dbReference type="Pfam" id="PF01638">
    <property type="entry name" value="HxlR"/>
    <property type="match status" value="1"/>
</dbReference>
<accession>A0A917SUM5</accession>
<reference evidence="5" key="2">
    <citation type="submission" date="2020-09" db="EMBL/GenBank/DDBJ databases">
        <authorList>
            <person name="Sun Q."/>
            <person name="Zhou Y."/>
        </authorList>
    </citation>
    <scope>NUCLEOTIDE SEQUENCE</scope>
    <source>
        <strain evidence="5">CGMCC 1.6293</strain>
    </source>
</reference>
<organism evidence="5 6">
    <name type="scientific">Pseudooceanicola nanhaiensis</name>
    <dbReference type="NCBI Taxonomy" id="375761"/>
    <lineage>
        <taxon>Bacteria</taxon>
        <taxon>Pseudomonadati</taxon>
        <taxon>Pseudomonadota</taxon>
        <taxon>Alphaproteobacteria</taxon>
        <taxon>Rhodobacterales</taxon>
        <taxon>Paracoccaceae</taxon>
        <taxon>Pseudooceanicola</taxon>
    </lineage>
</organism>
<comment type="caution">
    <text evidence="5">The sequence shown here is derived from an EMBL/GenBank/DDBJ whole genome shotgun (WGS) entry which is preliminary data.</text>
</comment>
<feature type="domain" description="HTH hxlR-type" evidence="4">
    <location>
        <begin position="11"/>
        <end position="108"/>
    </location>
</feature>
<dbReference type="GO" id="GO:0003677">
    <property type="term" value="F:DNA binding"/>
    <property type="evidence" value="ECO:0007669"/>
    <property type="project" value="UniProtKB-KW"/>
</dbReference>
<sequence length="149" mass="17285">MRWNELQNETCPVARGLSVVGDRWTLLVLRDCFRGLRRFEELHESLGITRHVLSDRLKGLEAAGVLERRQYSDAPPRHEYRLTDKGRDLYPVLIALIRWGETHQPRADVPDFTFRDRHTGAVIEPVLTDRRTGREIDPRQVSASREDTG</sequence>